<dbReference type="EMBL" id="CP076544">
    <property type="protein sequence ID" value="QWS34187.1"/>
    <property type="molecule type" value="Genomic_DNA"/>
</dbReference>
<evidence type="ECO:0000313" key="2">
    <source>
        <dbReference type="Proteomes" id="UP000681794"/>
    </source>
</evidence>
<keyword evidence="2" id="KW-1185">Reference proteome</keyword>
<accession>A0ACD1E664</accession>
<reference evidence="1" key="1">
    <citation type="submission" date="2021-06" db="EMBL/GenBank/DDBJ databases">
        <authorList>
            <person name="Ellington A.J."/>
            <person name="Bryan N.C."/>
            <person name="Christner B.C."/>
            <person name="Reisch C.R."/>
        </authorList>
    </citation>
    <scope>NUCLEOTIDE SEQUENCE</scope>
    <source>
        <strain evidence="1">L6-1</strain>
    </source>
</reference>
<protein>
    <submittedName>
        <fullName evidence="1">DUF2142 domain-containing protein</fullName>
    </submittedName>
</protein>
<dbReference type="Proteomes" id="UP000681794">
    <property type="component" value="Chromosome"/>
</dbReference>
<gene>
    <name evidence="1" type="ORF">KM842_03075</name>
</gene>
<name>A0ACD1E664_9MICO</name>
<organism evidence="1 2">
    <name type="scientific">Curtobacterium aetherium</name>
    <dbReference type="NCBI Taxonomy" id="2841594"/>
    <lineage>
        <taxon>Bacteria</taxon>
        <taxon>Bacillati</taxon>
        <taxon>Actinomycetota</taxon>
        <taxon>Actinomycetes</taxon>
        <taxon>Micrococcales</taxon>
        <taxon>Microbacteriaceae</taxon>
        <taxon>Curtobacterium</taxon>
    </lineage>
</organism>
<evidence type="ECO:0000313" key="1">
    <source>
        <dbReference type="EMBL" id="QWS34187.1"/>
    </source>
</evidence>
<sequence length="541" mass="56006">MATDRPEPAPRPSSRPSDDGVVRRAAVRRPEAVALAAVVTLFAVLLGLWAVLVPPFQAPDEKAHFDSALHLAVGDPWVDPGDQRMTGIVQAAAGQAAAGTTAVPAADRSTVAALRAEHPGADPAAVDQMTQHPPTAYAVQATVLRVVGFEQLRWDHALLLLRLVDALLLLPLPVLAWAAVRRLTGSPRTGLVGAASLLAVPELASVGASVTNDALTITLGGVVTVLLVRVLTADRRRRTLLALGTALGLLVVTKGTGLPAVPVVALGLLVAPGVVPRGRRLLETVAVLALATAIGGWWWIRNVVRYGTVQPDGYAAIRPPQAFPAGQGPSAATFLDVSWGTVTRTFWGSFGSNAYAALPVWLTVGLTVVAVALVAGWAFRRSPVRRAVVVLAVFPVLLLAAQTVTSLRAYLDTAQVVGTQGRYLFPGLVALVAVSAVAWRRLAGSVRVPRVVREALPAAATAVAGVVAGLGIRTAATTLVPTNASGYAVWSAGPLGDRAVTAGCGLLVALAVVAVLVVSRVGRERPVHPDAAVHQPEALPH</sequence>
<proteinExistence type="predicted"/>